<proteinExistence type="inferred from homology"/>
<dbReference type="Pfam" id="PF00534">
    <property type="entry name" value="Glycos_transf_1"/>
    <property type="match status" value="1"/>
</dbReference>
<comment type="caution">
    <text evidence="9">The sequence shown here is derived from an EMBL/GenBank/DDBJ whole genome shotgun (WGS) entry which is preliminary data.</text>
</comment>
<protein>
    <recommendedName>
        <fullName evidence="11">Trehalose synthase</fullName>
    </recommendedName>
</protein>
<evidence type="ECO:0000313" key="9">
    <source>
        <dbReference type="EMBL" id="OLF13173.1"/>
    </source>
</evidence>
<dbReference type="InterPro" id="IPR001296">
    <property type="entry name" value="Glyco_trans_1"/>
</dbReference>
<dbReference type="InterPro" id="IPR052078">
    <property type="entry name" value="Trehalose_Metab_GTase"/>
</dbReference>
<dbReference type="Gene3D" id="3.40.50.2000">
    <property type="entry name" value="Glycogen Phosphorylase B"/>
    <property type="match status" value="2"/>
</dbReference>
<evidence type="ECO:0008006" key="11">
    <source>
        <dbReference type="Google" id="ProtNLM"/>
    </source>
</evidence>
<sequence length="408" mass="43809">MAGARVWHVSSTATGGGVAELLWSSIAHQRALGLPAGWLVADAEPEFFHLTKRIHHGLHGRATTPFTAADDRLYRAVTARTATALAEHVRAGDVVLLHDPQTAGMAPHLLDAGVRVAWRCHVGTRSATEWAEATWEFLRPHLVAVPRFVFTVADFAPPYLDSSRVAVMTPSIDPDTAKNRELTPRQCDELLASVGLLGSGAGTIQDRPLPPEVPLVTQVSRWDPLKDMVGVLRAFADHVPPPAHLLLAGPDPADVLDDPEGAAMFAQVRAAREALAPPLRERVHLTVLSLADMAANGLVVNAIQRRSTVVVQKSLQEGFGLTVTEAMWKARPIVASAVGGLLAQIADREQGLLVDPLDLPAFGAAVNELLNDPSLAASLGSAARRACAEKFLVTRELLDYLDLYRTLI</sequence>
<dbReference type="GO" id="GO:0016757">
    <property type="term" value="F:glycosyltransferase activity"/>
    <property type="evidence" value="ECO:0007669"/>
    <property type="project" value="UniProtKB-KW"/>
</dbReference>
<dbReference type="PANTHER" id="PTHR47779">
    <property type="entry name" value="SYNTHASE (CCG-9), PUTATIVE (AFU_ORTHOLOGUE AFUA_3G12100)-RELATED"/>
    <property type="match status" value="1"/>
</dbReference>
<reference evidence="9 10" key="1">
    <citation type="submission" date="2016-12" db="EMBL/GenBank/DDBJ databases">
        <title>The draft genome sequence of Actinophytocola xinjiangensis.</title>
        <authorList>
            <person name="Wang W."/>
            <person name="Yuan L."/>
        </authorList>
    </citation>
    <scope>NUCLEOTIDE SEQUENCE [LARGE SCALE GENOMIC DNA]</scope>
    <source>
        <strain evidence="9 10">CGMCC 4.4663</strain>
    </source>
</reference>
<accession>A0A7Z0WQU8</accession>
<evidence type="ECO:0000259" key="8">
    <source>
        <dbReference type="Pfam" id="PF21269"/>
    </source>
</evidence>
<evidence type="ECO:0000313" key="10">
    <source>
        <dbReference type="Proteomes" id="UP000185696"/>
    </source>
</evidence>
<evidence type="ECO:0000256" key="3">
    <source>
        <dbReference type="ARBA" id="ARBA00022526"/>
    </source>
</evidence>
<evidence type="ECO:0000256" key="4">
    <source>
        <dbReference type="ARBA" id="ARBA00022676"/>
    </source>
</evidence>
<organism evidence="9 10">
    <name type="scientific">Actinophytocola xinjiangensis</name>
    <dbReference type="NCBI Taxonomy" id="485602"/>
    <lineage>
        <taxon>Bacteria</taxon>
        <taxon>Bacillati</taxon>
        <taxon>Actinomycetota</taxon>
        <taxon>Actinomycetes</taxon>
        <taxon>Pseudonocardiales</taxon>
        <taxon>Pseudonocardiaceae</taxon>
    </lineage>
</organism>
<keyword evidence="4" id="KW-0328">Glycosyltransferase</keyword>
<keyword evidence="10" id="KW-1185">Reference proteome</keyword>
<keyword evidence="3" id="KW-0313">Glucose metabolism</keyword>
<feature type="domain" description="Trehalose synthase N-terminal" evidence="8">
    <location>
        <begin position="8"/>
        <end position="156"/>
    </location>
</feature>
<evidence type="ECO:0000256" key="2">
    <source>
        <dbReference type="ARBA" id="ARBA00011738"/>
    </source>
</evidence>
<comment type="subunit">
    <text evidence="2">Homodimer.</text>
</comment>
<evidence type="ECO:0000256" key="6">
    <source>
        <dbReference type="ARBA" id="ARBA00023277"/>
    </source>
</evidence>
<evidence type="ECO:0000256" key="1">
    <source>
        <dbReference type="ARBA" id="ARBA00009481"/>
    </source>
</evidence>
<comment type="similarity">
    <text evidence="1">Belongs to the glycosyltransferase group 1 family. Glycosyltransferase 4 subfamily.</text>
</comment>
<dbReference type="GO" id="GO:0006006">
    <property type="term" value="P:glucose metabolic process"/>
    <property type="evidence" value="ECO:0007669"/>
    <property type="project" value="UniProtKB-KW"/>
</dbReference>
<dbReference type="Proteomes" id="UP000185696">
    <property type="component" value="Unassembled WGS sequence"/>
</dbReference>
<dbReference type="SUPFAM" id="SSF53756">
    <property type="entry name" value="UDP-Glycosyltransferase/glycogen phosphorylase"/>
    <property type="match status" value="1"/>
</dbReference>
<name>A0A7Z0WQU8_9PSEU</name>
<feature type="domain" description="Glycosyl transferase family 1" evidence="7">
    <location>
        <begin position="208"/>
        <end position="385"/>
    </location>
</feature>
<keyword evidence="6" id="KW-0119">Carbohydrate metabolism</keyword>
<dbReference type="AlphaFoldDB" id="A0A7Z0WQU8"/>
<dbReference type="Pfam" id="PF21269">
    <property type="entry name" value="TreT_GT1"/>
    <property type="match status" value="1"/>
</dbReference>
<evidence type="ECO:0000259" key="7">
    <source>
        <dbReference type="Pfam" id="PF00534"/>
    </source>
</evidence>
<evidence type="ECO:0000256" key="5">
    <source>
        <dbReference type="ARBA" id="ARBA00022679"/>
    </source>
</evidence>
<dbReference type="EMBL" id="MSIF01000002">
    <property type="protein sequence ID" value="OLF13173.1"/>
    <property type="molecule type" value="Genomic_DNA"/>
</dbReference>
<dbReference type="InterPro" id="IPR049438">
    <property type="entry name" value="TreT_GT1"/>
</dbReference>
<keyword evidence="5" id="KW-0808">Transferase</keyword>
<dbReference type="PANTHER" id="PTHR47779:SF1">
    <property type="entry name" value="SYNTHASE (CCG-9), PUTATIVE (AFU_ORTHOLOGUE AFUA_3G12100)-RELATED"/>
    <property type="match status" value="1"/>
</dbReference>
<gene>
    <name evidence="9" type="ORF">BLA60_05855</name>
</gene>